<feature type="region of interest" description="Disordered" evidence="5">
    <location>
        <begin position="365"/>
        <end position="384"/>
    </location>
</feature>
<keyword evidence="1" id="KW-0328">Glycosyltransferase</keyword>
<evidence type="ECO:0000256" key="1">
    <source>
        <dbReference type="ARBA" id="ARBA00022676"/>
    </source>
</evidence>
<dbReference type="Proteomes" id="UP000672097">
    <property type="component" value="Unassembled WGS sequence"/>
</dbReference>
<gene>
    <name evidence="7" type="ORF">KAK11_00255</name>
</gene>
<keyword evidence="8" id="KW-1185">Reference proteome</keyword>
<dbReference type="SUPFAM" id="SSF48435">
    <property type="entry name" value="Bacterial muramidases"/>
    <property type="match status" value="1"/>
</dbReference>
<evidence type="ECO:0000256" key="5">
    <source>
        <dbReference type="SAM" id="MobiDB-lite"/>
    </source>
</evidence>
<name>A0ABS5DRH7_9BURK</name>
<comment type="caution">
    <text evidence="7">The sequence shown here is derived from an EMBL/GenBank/DDBJ whole genome shotgun (WGS) entry which is preliminary data.</text>
</comment>
<dbReference type="EMBL" id="JAGQDG010000001">
    <property type="protein sequence ID" value="MBQ0933739.1"/>
    <property type="molecule type" value="Genomic_DNA"/>
</dbReference>
<dbReference type="PANTHER" id="PTHR20961">
    <property type="entry name" value="GLYCOSYLTRANSFERASE"/>
    <property type="match status" value="1"/>
</dbReference>
<proteinExistence type="predicted"/>
<dbReference type="InterPro" id="IPR049625">
    <property type="entry name" value="Glyco_transf_61_cat"/>
</dbReference>
<evidence type="ECO:0000256" key="2">
    <source>
        <dbReference type="ARBA" id="ARBA00022679"/>
    </source>
</evidence>
<dbReference type="Pfam" id="PF04577">
    <property type="entry name" value="Glyco_transf_61"/>
    <property type="match status" value="1"/>
</dbReference>
<dbReference type="InterPro" id="IPR007657">
    <property type="entry name" value="Glycosyltransferase_61"/>
</dbReference>
<keyword evidence="4" id="KW-0325">Glycoprotein</keyword>
<dbReference type="InterPro" id="IPR008939">
    <property type="entry name" value="Lytic_TGlycosylase_superhlx_U"/>
</dbReference>
<evidence type="ECO:0000256" key="4">
    <source>
        <dbReference type="ARBA" id="ARBA00023180"/>
    </source>
</evidence>
<keyword evidence="2" id="KW-0808">Transferase</keyword>
<feature type="domain" description="Glycosyltransferase 61 catalytic" evidence="6">
    <location>
        <begin position="730"/>
        <end position="903"/>
    </location>
</feature>
<protein>
    <submittedName>
        <fullName evidence="7">Glycosyltransferase family 61 protein</fullName>
    </submittedName>
</protein>
<reference evidence="7 8" key="1">
    <citation type="submission" date="2021-04" db="EMBL/GenBank/DDBJ databases">
        <title>The genome sequence of type strain Ideonella paludis KCTC 32238.</title>
        <authorList>
            <person name="Liu Y."/>
        </authorList>
    </citation>
    <scope>NUCLEOTIDE SEQUENCE [LARGE SCALE GENOMIC DNA]</scope>
    <source>
        <strain evidence="7 8">KCTC 32238</strain>
    </source>
</reference>
<organism evidence="7 8">
    <name type="scientific">Ideonella paludis</name>
    <dbReference type="NCBI Taxonomy" id="1233411"/>
    <lineage>
        <taxon>Bacteria</taxon>
        <taxon>Pseudomonadati</taxon>
        <taxon>Pseudomonadota</taxon>
        <taxon>Betaproteobacteria</taxon>
        <taxon>Burkholderiales</taxon>
        <taxon>Sphaerotilaceae</taxon>
        <taxon>Ideonella</taxon>
    </lineage>
</organism>
<accession>A0ABS5DRH7</accession>
<evidence type="ECO:0000256" key="3">
    <source>
        <dbReference type="ARBA" id="ARBA00022729"/>
    </source>
</evidence>
<evidence type="ECO:0000313" key="7">
    <source>
        <dbReference type="EMBL" id="MBQ0933739.1"/>
    </source>
</evidence>
<evidence type="ECO:0000259" key="6">
    <source>
        <dbReference type="Pfam" id="PF04577"/>
    </source>
</evidence>
<keyword evidence="3" id="KW-0732">Signal</keyword>
<evidence type="ECO:0000313" key="8">
    <source>
        <dbReference type="Proteomes" id="UP000672097"/>
    </source>
</evidence>
<sequence length="964" mass="105741">MPPLPGRSDALPLIDRLVALLAAPQPSSPTLVKARALLSKLQADTGTPALWLAMAQALHGGVIKNRPTPSSEAVLCFLETLQRGWADTPWSERLKSSMLVHALQVEGVVGQADLLTQVLTDHPATLVAEDRETLLRVCLRCIRRGQHWHLAPGLLNTLEDVWAPGKTWTGELAGALATLAQHSPHLNELGLTARWLQRLLPLAVRSAHDPDRVVLHSAVLTLAVRTVDLPALRRLLEAMSAHQPAPALEPALTSALSCLAQFEPDPQVAAWLAQASDWFEGSAPVLLERARWAQRQGEAPEVAMRLVEAIAPSHQGYRRAMLWMADALFFAGHAQDAERFYQRAGVVRPLTGAEQARMAHLQMRQSSSVQEALETPSDQADSDAGWQGVDTGVLSEALSLVGSWLGAEPVRNSGARVALEGLAERSLAHCRTQWPQQDTVPVDMVLQLARTLQQISDQRYGHLSEIEAAYPHHRGPAYGELDPALGASLRRAALRHVALMAQMATQTERGLTRQAGLRVWLELLRWGVQALLTLEHHDEALAWVRAAQYSLGPTMGRSVLTALEERCLLAQGLVAEAQAVRLAMPHEANAEVMPLREWAEWVSAALGEAPGQAHSSESAWQDQTVSGRFETVSPEGHLTEHAHTTAPVSLEAVRLPGLQVRLSYGLIHPQAGLLRPHAWHRTMGEFPYTHPDVLSSSARGTSLRRPAATRTVDFPVVVLANMDALEHRNYYHWMMLILPRILVAQDAGWLQGRQLLLPAELSSWMLSSLTDLGFTPAQWTTYSRDEALNLSDALVISPLEFTSPTLLELLRKRLWQAAGLDVTRPPYPDKRVFVSRRSENRRPLMNEPAVVAHAESLGFEVVAPETLPLLDQVRLFASASAVAGPPGAAFTNLAWAQAGTKVVALYKPDVHLPTFVDISVIRGQKHRWLLGKPLPGFERASLVNTPYAVHIAQAHDALRWACGR</sequence>